<keyword evidence="1" id="KW-0472">Membrane</keyword>
<keyword evidence="1" id="KW-1133">Transmembrane helix</keyword>
<protein>
    <submittedName>
        <fullName evidence="2">Uncharacterized protein</fullName>
    </submittedName>
</protein>
<dbReference type="EMBL" id="MRWQ01000006">
    <property type="protein sequence ID" value="OKL36810.1"/>
    <property type="molecule type" value="Genomic_DNA"/>
</dbReference>
<feature type="transmembrane region" description="Helical" evidence="1">
    <location>
        <begin position="86"/>
        <end position="103"/>
    </location>
</feature>
<accession>A0A1Q5P3H6</accession>
<keyword evidence="1" id="KW-0812">Transmembrane</keyword>
<evidence type="ECO:0000313" key="2">
    <source>
        <dbReference type="EMBL" id="OKL36810.1"/>
    </source>
</evidence>
<name>A0A1Q5P3H6_9BACI</name>
<dbReference type="OrthoDB" id="2967584at2"/>
<feature type="transmembrane region" description="Helical" evidence="1">
    <location>
        <begin position="26"/>
        <end position="44"/>
    </location>
</feature>
<dbReference type="RefSeq" id="WP_073711533.1">
    <property type="nucleotide sequence ID" value="NZ_MRWQ01000006.1"/>
</dbReference>
<dbReference type="Proteomes" id="UP000186524">
    <property type="component" value="Unassembled WGS sequence"/>
</dbReference>
<organism evidence="2 3">
    <name type="scientific">Domibacillus mangrovi</name>
    <dbReference type="NCBI Taxonomy" id="1714354"/>
    <lineage>
        <taxon>Bacteria</taxon>
        <taxon>Bacillati</taxon>
        <taxon>Bacillota</taxon>
        <taxon>Bacilli</taxon>
        <taxon>Bacillales</taxon>
        <taxon>Bacillaceae</taxon>
        <taxon>Domibacillus</taxon>
    </lineage>
</organism>
<proteinExistence type="predicted"/>
<evidence type="ECO:0000313" key="3">
    <source>
        <dbReference type="Proteomes" id="UP000186524"/>
    </source>
</evidence>
<gene>
    <name evidence="2" type="ORF">BLL40_08780</name>
</gene>
<evidence type="ECO:0000256" key="1">
    <source>
        <dbReference type="SAM" id="Phobius"/>
    </source>
</evidence>
<reference evidence="2 3" key="1">
    <citation type="submission" date="2016-12" db="EMBL/GenBank/DDBJ databases">
        <title>Domibacillus sp. SAOS 44 whole genome sequencing.</title>
        <authorList>
            <person name="Verma A."/>
            <person name="Krishnamurthi S."/>
        </authorList>
    </citation>
    <scope>NUCLEOTIDE SEQUENCE [LARGE SCALE GENOMIC DNA]</scope>
    <source>
        <strain evidence="2 3">SAOS 44</strain>
    </source>
</reference>
<comment type="caution">
    <text evidence="2">The sequence shown here is derived from an EMBL/GenBank/DDBJ whole genome shotgun (WGS) entry which is preliminary data.</text>
</comment>
<feature type="transmembrane region" description="Helical" evidence="1">
    <location>
        <begin position="56"/>
        <end position="80"/>
    </location>
</feature>
<dbReference type="AlphaFoldDB" id="A0A1Q5P3H6"/>
<sequence>MKEVIISLLAAIESLTVKDIVDFAAYTFFFITLAVFVWQVHRYIGFVKKAILMKKIGLSIIVQSFFTIYLVLIAILSAGINGFTGVFWVFSFIGFSLTLIFMIDHAAKREKKLS</sequence>
<keyword evidence="3" id="KW-1185">Reference proteome</keyword>